<feature type="transmembrane region" description="Helical" evidence="1">
    <location>
        <begin position="103"/>
        <end position="125"/>
    </location>
</feature>
<keyword evidence="3" id="KW-1185">Reference proteome</keyword>
<feature type="transmembrane region" description="Helical" evidence="1">
    <location>
        <begin position="69"/>
        <end position="91"/>
    </location>
</feature>
<name>A0AAW1HFP6_POPJA</name>
<evidence type="ECO:0000313" key="3">
    <source>
        <dbReference type="Proteomes" id="UP001458880"/>
    </source>
</evidence>
<reference evidence="2 3" key="1">
    <citation type="journal article" date="2024" name="BMC Genomics">
        <title>De novo assembly and annotation of Popillia japonica's genome with initial clues to its potential as an invasive pest.</title>
        <authorList>
            <person name="Cucini C."/>
            <person name="Boschi S."/>
            <person name="Funari R."/>
            <person name="Cardaioli E."/>
            <person name="Iannotti N."/>
            <person name="Marturano G."/>
            <person name="Paoli F."/>
            <person name="Bruttini M."/>
            <person name="Carapelli A."/>
            <person name="Frati F."/>
            <person name="Nardi F."/>
        </authorList>
    </citation>
    <scope>NUCLEOTIDE SEQUENCE [LARGE SCALE GENOMIC DNA]</scope>
    <source>
        <strain evidence="2">DMR45628</strain>
    </source>
</reference>
<dbReference type="AlphaFoldDB" id="A0AAW1HFP6"/>
<sequence>MIADKKEVTDKTFFNILKCFNLETSKKPTFYDYFKPIGIFCRGLGALPLSNLQDSNCQNLHFSYFSLPLAFTVVQFSIFITLTICFIDWSSLFELIAIGHPRYMWRCVLMSLIMIRSLMSCFYCATNSDGFVKLIKKLDEFDQKLMEVGVEDGRKSNFIELTVKPLVSYVIVLLVIVTDLIGFSKSIVNLIVHKNFRRCAFLVCSFNGVWQVMPILLFIYFVKVIRRNFVVINDIIYKLIPDGDFLLVEKVDTSKLLL</sequence>
<comment type="caution">
    <text evidence="2">The sequence shown here is derived from an EMBL/GenBank/DDBJ whole genome shotgun (WGS) entry which is preliminary data.</text>
</comment>
<dbReference type="EMBL" id="JASPKY010001301">
    <property type="protein sequence ID" value="KAK9675055.1"/>
    <property type="molecule type" value="Genomic_DNA"/>
</dbReference>
<evidence type="ECO:0008006" key="4">
    <source>
        <dbReference type="Google" id="ProtNLM"/>
    </source>
</evidence>
<feature type="transmembrane region" description="Helical" evidence="1">
    <location>
        <begin position="166"/>
        <end position="188"/>
    </location>
</feature>
<dbReference type="Proteomes" id="UP001458880">
    <property type="component" value="Unassembled WGS sequence"/>
</dbReference>
<feature type="transmembrane region" description="Helical" evidence="1">
    <location>
        <begin position="200"/>
        <end position="222"/>
    </location>
</feature>
<keyword evidence="1" id="KW-1133">Transmembrane helix</keyword>
<accession>A0AAW1HFP6</accession>
<evidence type="ECO:0000256" key="1">
    <source>
        <dbReference type="SAM" id="Phobius"/>
    </source>
</evidence>
<keyword evidence="1" id="KW-0472">Membrane</keyword>
<keyword evidence="1" id="KW-0812">Transmembrane</keyword>
<evidence type="ECO:0000313" key="2">
    <source>
        <dbReference type="EMBL" id="KAK9675055.1"/>
    </source>
</evidence>
<gene>
    <name evidence="2" type="ORF">QE152_g40683</name>
</gene>
<proteinExistence type="predicted"/>
<protein>
    <recommendedName>
        <fullName evidence="4">Gustatory receptor</fullName>
    </recommendedName>
</protein>
<organism evidence="2 3">
    <name type="scientific">Popillia japonica</name>
    <name type="common">Japanese beetle</name>
    <dbReference type="NCBI Taxonomy" id="7064"/>
    <lineage>
        <taxon>Eukaryota</taxon>
        <taxon>Metazoa</taxon>
        <taxon>Ecdysozoa</taxon>
        <taxon>Arthropoda</taxon>
        <taxon>Hexapoda</taxon>
        <taxon>Insecta</taxon>
        <taxon>Pterygota</taxon>
        <taxon>Neoptera</taxon>
        <taxon>Endopterygota</taxon>
        <taxon>Coleoptera</taxon>
        <taxon>Polyphaga</taxon>
        <taxon>Scarabaeiformia</taxon>
        <taxon>Scarabaeidae</taxon>
        <taxon>Rutelinae</taxon>
        <taxon>Popillia</taxon>
    </lineage>
</organism>